<evidence type="ECO:0000313" key="1">
    <source>
        <dbReference type="EMBL" id="TFK60297.1"/>
    </source>
</evidence>
<organism evidence="1 2">
    <name type="scientific">Pluteus cervinus</name>
    <dbReference type="NCBI Taxonomy" id="181527"/>
    <lineage>
        <taxon>Eukaryota</taxon>
        <taxon>Fungi</taxon>
        <taxon>Dikarya</taxon>
        <taxon>Basidiomycota</taxon>
        <taxon>Agaricomycotina</taxon>
        <taxon>Agaricomycetes</taxon>
        <taxon>Agaricomycetidae</taxon>
        <taxon>Agaricales</taxon>
        <taxon>Pluteineae</taxon>
        <taxon>Pluteaceae</taxon>
        <taxon>Pluteus</taxon>
    </lineage>
</organism>
<gene>
    <name evidence="1" type="ORF">BDN72DRAFT_905084</name>
</gene>
<reference evidence="1 2" key="1">
    <citation type="journal article" date="2019" name="Nat. Ecol. Evol.">
        <title>Megaphylogeny resolves global patterns of mushroom evolution.</title>
        <authorList>
            <person name="Varga T."/>
            <person name="Krizsan K."/>
            <person name="Foldi C."/>
            <person name="Dima B."/>
            <person name="Sanchez-Garcia M."/>
            <person name="Sanchez-Ramirez S."/>
            <person name="Szollosi G.J."/>
            <person name="Szarkandi J.G."/>
            <person name="Papp V."/>
            <person name="Albert L."/>
            <person name="Andreopoulos W."/>
            <person name="Angelini C."/>
            <person name="Antonin V."/>
            <person name="Barry K.W."/>
            <person name="Bougher N.L."/>
            <person name="Buchanan P."/>
            <person name="Buyck B."/>
            <person name="Bense V."/>
            <person name="Catcheside P."/>
            <person name="Chovatia M."/>
            <person name="Cooper J."/>
            <person name="Damon W."/>
            <person name="Desjardin D."/>
            <person name="Finy P."/>
            <person name="Geml J."/>
            <person name="Haridas S."/>
            <person name="Hughes K."/>
            <person name="Justo A."/>
            <person name="Karasinski D."/>
            <person name="Kautmanova I."/>
            <person name="Kiss B."/>
            <person name="Kocsube S."/>
            <person name="Kotiranta H."/>
            <person name="LaButti K.M."/>
            <person name="Lechner B.E."/>
            <person name="Liimatainen K."/>
            <person name="Lipzen A."/>
            <person name="Lukacs Z."/>
            <person name="Mihaltcheva S."/>
            <person name="Morgado L.N."/>
            <person name="Niskanen T."/>
            <person name="Noordeloos M.E."/>
            <person name="Ohm R.A."/>
            <person name="Ortiz-Santana B."/>
            <person name="Ovrebo C."/>
            <person name="Racz N."/>
            <person name="Riley R."/>
            <person name="Savchenko A."/>
            <person name="Shiryaev A."/>
            <person name="Soop K."/>
            <person name="Spirin V."/>
            <person name="Szebenyi C."/>
            <person name="Tomsovsky M."/>
            <person name="Tulloss R.E."/>
            <person name="Uehling J."/>
            <person name="Grigoriev I.V."/>
            <person name="Vagvolgyi C."/>
            <person name="Papp T."/>
            <person name="Martin F.M."/>
            <person name="Miettinen O."/>
            <person name="Hibbett D.S."/>
            <person name="Nagy L.G."/>
        </authorList>
    </citation>
    <scope>NUCLEOTIDE SEQUENCE [LARGE SCALE GENOMIC DNA]</scope>
    <source>
        <strain evidence="1 2">NL-1719</strain>
    </source>
</reference>
<dbReference type="Proteomes" id="UP000308600">
    <property type="component" value="Unassembled WGS sequence"/>
</dbReference>
<evidence type="ECO:0000313" key="2">
    <source>
        <dbReference type="Proteomes" id="UP000308600"/>
    </source>
</evidence>
<accession>A0ACD3A3X8</accession>
<dbReference type="EMBL" id="ML208796">
    <property type="protein sequence ID" value="TFK60297.1"/>
    <property type="molecule type" value="Genomic_DNA"/>
</dbReference>
<name>A0ACD3A3X8_9AGAR</name>
<protein>
    <submittedName>
        <fullName evidence="1">Uncharacterized protein</fullName>
    </submittedName>
</protein>
<keyword evidence="2" id="KW-1185">Reference proteome</keyword>
<proteinExistence type="predicted"/>
<sequence>MPKSWDYRHLPHAQEAINEFLQFAAEWFVRHPNGAADEDVRVNVTRETRVVIAQRGVSLFTRHEHSDVLSLRFVQAILATIASYIRAVPTMYQNRIQPSAVRLERFVHENDDEVITTSILVRYFQHLSLSQTTEARSQMHLPLANAPAQRLTIRVSSQQMVQLQAFRMEQERQRGREEAPRPGNRDEEVESVVIVRRRPSAPQLATSHSRRTHRSSSAPSPSSGDNDEYYPSRSASPENSSPRSRLFIDEDDGLDSYECDSLLQEVIAGSIQDSGEAQPNTRTHSPSNHASPSPPSHQEQSAVRPRVQAFPDVRRVLACIDDLEGQLQDHDQSEVVLTSVRDGLQAMRTHLVVVYGRFLHNNILFLRHSPYPIDLAILGVPPDVRASLQRAIQDTSVVQVIPQGAVPSEGWVLAGGGSVPS</sequence>